<gene>
    <name evidence="1" type="ORF">GCM10009744_18840</name>
</gene>
<dbReference type="RefSeq" id="WP_344110577.1">
    <property type="nucleotide sequence ID" value="NZ_BAAANE010000004.1"/>
</dbReference>
<evidence type="ECO:0008006" key="3">
    <source>
        <dbReference type="Google" id="ProtNLM"/>
    </source>
</evidence>
<accession>A0ABN2F4W8</accession>
<dbReference type="EMBL" id="BAAANE010000004">
    <property type="protein sequence ID" value="GAA1630940.1"/>
    <property type="molecule type" value="Genomic_DNA"/>
</dbReference>
<sequence>MSDRDDDVPTVDEVPPVAMAVNSVDDLTRLHADPDETEVIVDAAGDLHHVAEPDDDSA</sequence>
<evidence type="ECO:0000313" key="2">
    <source>
        <dbReference type="Proteomes" id="UP001501319"/>
    </source>
</evidence>
<keyword evidence="2" id="KW-1185">Reference proteome</keyword>
<protein>
    <recommendedName>
        <fullName evidence="3">Halobacterial output domain-containing protein</fullName>
    </recommendedName>
</protein>
<dbReference type="Proteomes" id="UP001501319">
    <property type="component" value="Unassembled WGS sequence"/>
</dbReference>
<comment type="caution">
    <text evidence="1">The sequence shown here is derived from an EMBL/GenBank/DDBJ whole genome shotgun (WGS) entry which is preliminary data.</text>
</comment>
<evidence type="ECO:0000313" key="1">
    <source>
        <dbReference type="EMBL" id="GAA1630940.1"/>
    </source>
</evidence>
<proteinExistence type="predicted"/>
<organism evidence="1 2">
    <name type="scientific">Kribbella alba</name>
    <dbReference type="NCBI Taxonomy" id="190197"/>
    <lineage>
        <taxon>Bacteria</taxon>
        <taxon>Bacillati</taxon>
        <taxon>Actinomycetota</taxon>
        <taxon>Actinomycetes</taxon>
        <taxon>Propionibacteriales</taxon>
        <taxon>Kribbellaceae</taxon>
        <taxon>Kribbella</taxon>
    </lineage>
</organism>
<name>A0ABN2F4W8_9ACTN</name>
<reference evidence="1 2" key="1">
    <citation type="journal article" date="2019" name="Int. J. Syst. Evol. Microbiol.">
        <title>The Global Catalogue of Microorganisms (GCM) 10K type strain sequencing project: providing services to taxonomists for standard genome sequencing and annotation.</title>
        <authorList>
            <consortium name="The Broad Institute Genomics Platform"/>
            <consortium name="The Broad Institute Genome Sequencing Center for Infectious Disease"/>
            <person name="Wu L."/>
            <person name="Ma J."/>
        </authorList>
    </citation>
    <scope>NUCLEOTIDE SEQUENCE [LARGE SCALE GENOMIC DNA]</scope>
    <source>
        <strain evidence="1 2">JCM 14306</strain>
    </source>
</reference>